<proteinExistence type="predicted"/>
<dbReference type="Proteomes" id="UP000073492">
    <property type="component" value="Unassembled WGS sequence"/>
</dbReference>
<keyword evidence="2" id="KW-1185">Reference proteome</keyword>
<gene>
    <name evidence="1" type="ORF">AC579_7202</name>
</gene>
<name>A0A139HCC8_9PEZI</name>
<reference evidence="1 2" key="1">
    <citation type="submission" date="2015-07" db="EMBL/GenBank/DDBJ databases">
        <title>Comparative genomics of the Sigatoka disease complex on banana suggests a link between parallel evolutionary changes in Pseudocercospora fijiensis and Pseudocercospora eumusae and increased virulence on the banana host.</title>
        <authorList>
            <person name="Chang T.-C."/>
            <person name="Salvucci A."/>
            <person name="Crous P.W."/>
            <person name="Stergiopoulos I."/>
        </authorList>
    </citation>
    <scope>NUCLEOTIDE SEQUENCE [LARGE SCALE GENOMIC DNA]</scope>
    <source>
        <strain evidence="1 2">CBS 116634</strain>
    </source>
</reference>
<evidence type="ECO:0000313" key="1">
    <source>
        <dbReference type="EMBL" id="KXT00114.1"/>
    </source>
</evidence>
<dbReference type="AlphaFoldDB" id="A0A139HCC8"/>
<comment type="caution">
    <text evidence="1">The sequence shown here is derived from an EMBL/GenBank/DDBJ whole genome shotgun (WGS) entry which is preliminary data.</text>
</comment>
<protein>
    <submittedName>
        <fullName evidence="1">Uncharacterized protein</fullName>
    </submittedName>
</protein>
<evidence type="ECO:0000313" key="2">
    <source>
        <dbReference type="Proteomes" id="UP000073492"/>
    </source>
</evidence>
<accession>A0A139HCC8</accession>
<dbReference type="EMBL" id="LFZO01000691">
    <property type="protein sequence ID" value="KXT00114.1"/>
    <property type="molecule type" value="Genomic_DNA"/>
</dbReference>
<sequence>MSTDLKEPTTRARDPHATAWHNPIVLNYGGPMAETKTVIFGAKSKKKEIMAGPVQTVLWISPFDATGSRIVTTRRTARMIVTVTACCSIKHT</sequence>
<organism evidence="1 2">
    <name type="scientific">Pseudocercospora musae</name>
    <dbReference type="NCBI Taxonomy" id="113226"/>
    <lineage>
        <taxon>Eukaryota</taxon>
        <taxon>Fungi</taxon>
        <taxon>Dikarya</taxon>
        <taxon>Ascomycota</taxon>
        <taxon>Pezizomycotina</taxon>
        <taxon>Dothideomycetes</taxon>
        <taxon>Dothideomycetidae</taxon>
        <taxon>Mycosphaerellales</taxon>
        <taxon>Mycosphaerellaceae</taxon>
        <taxon>Pseudocercospora</taxon>
    </lineage>
</organism>